<dbReference type="Proteomes" id="UP001233999">
    <property type="component" value="Unassembled WGS sequence"/>
</dbReference>
<keyword evidence="2" id="KW-1185">Reference proteome</keyword>
<protein>
    <submittedName>
        <fullName evidence="1">Uncharacterized protein</fullName>
    </submittedName>
</protein>
<dbReference type="EMBL" id="JASPKZ010007167">
    <property type="protein sequence ID" value="KAJ9586393.1"/>
    <property type="molecule type" value="Genomic_DNA"/>
</dbReference>
<feature type="non-terminal residue" evidence="1">
    <location>
        <position position="1"/>
    </location>
</feature>
<comment type="caution">
    <text evidence="1">The sequence shown here is derived from an EMBL/GenBank/DDBJ whole genome shotgun (WGS) entry which is preliminary data.</text>
</comment>
<dbReference type="AlphaFoldDB" id="A0AAD8EDK4"/>
<evidence type="ECO:0000313" key="1">
    <source>
        <dbReference type="EMBL" id="KAJ9586393.1"/>
    </source>
</evidence>
<name>A0AAD8EDK4_DIPPU</name>
<organism evidence="1 2">
    <name type="scientific">Diploptera punctata</name>
    <name type="common">Pacific beetle cockroach</name>
    <dbReference type="NCBI Taxonomy" id="6984"/>
    <lineage>
        <taxon>Eukaryota</taxon>
        <taxon>Metazoa</taxon>
        <taxon>Ecdysozoa</taxon>
        <taxon>Arthropoda</taxon>
        <taxon>Hexapoda</taxon>
        <taxon>Insecta</taxon>
        <taxon>Pterygota</taxon>
        <taxon>Neoptera</taxon>
        <taxon>Polyneoptera</taxon>
        <taxon>Dictyoptera</taxon>
        <taxon>Blattodea</taxon>
        <taxon>Blaberoidea</taxon>
        <taxon>Blaberidae</taxon>
        <taxon>Diplopterinae</taxon>
        <taxon>Diploptera</taxon>
    </lineage>
</organism>
<sequence length="92" mass="10546">EMGPDPFCTFGGSIFDMLEETPRVLCRRFTFPDVSPETASGILKDGETSGNYKLHDHDLQPENLLQDHHSNSGRESLREYNKIFMLLQVIFK</sequence>
<reference evidence="1" key="1">
    <citation type="journal article" date="2023" name="IScience">
        <title>Live-bearing cockroach genome reveals convergent evolutionary mechanisms linked to viviparity in insects and beyond.</title>
        <authorList>
            <person name="Fouks B."/>
            <person name="Harrison M.C."/>
            <person name="Mikhailova A.A."/>
            <person name="Marchal E."/>
            <person name="English S."/>
            <person name="Carruthers M."/>
            <person name="Jennings E.C."/>
            <person name="Chiamaka E.L."/>
            <person name="Frigard R.A."/>
            <person name="Pippel M."/>
            <person name="Attardo G.M."/>
            <person name="Benoit J.B."/>
            <person name="Bornberg-Bauer E."/>
            <person name="Tobe S.S."/>
        </authorList>
    </citation>
    <scope>NUCLEOTIDE SEQUENCE</scope>
    <source>
        <strain evidence="1">Stay&amp;Tobe</strain>
    </source>
</reference>
<proteinExistence type="predicted"/>
<accession>A0AAD8EDK4</accession>
<reference evidence="1" key="2">
    <citation type="submission" date="2023-05" db="EMBL/GenBank/DDBJ databases">
        <authorList>
            <person name="Fouks B."/>
        </authorList>
    </citation>
    <scope>NUCLEOTIDE SEQUENCE</scope>
    <source>
        <strain evidence="1">Stay&amp;Tobe</strain>
        <tissue evidence="1">Testes</tissue>
    </source>
</reference>
<feature type="non-terminal residue" evidence="1">
    <location>
        <position position="92"/>
    </location>
</feature>
<gene>
    <name evidence="1" type="ORF">L9F63_019974</name>
</gene>
<evidence type="ECO:0000313" key="2">
    <source>
        <dbReference type="Proteomes" id="UP001233999"/>
    </source>
</evidence>